<dbReference type="Pfam" id="PF01501">
    <property type="entry name" value="Glyco_transf_8"/>
    <property type="match status" value="1"/>
</dbReference>
<dbReference type="PANTHER" id="PTHR11183">
    <property type="entry name" value="GLYCOGENIN SUBFAMILY MEMBER"/>
    <property type="match status" value="1"/>
</dbReference>
<sequence length="576" mass="62313">MWRARPLSDTAPPKAVPLTHGEARGSVTWTNAVDDEENERRPPEKAAADDFCEPSKTVKVPPSSKLPRPPPKNGGTKIPVDRDAAAQRARVEAECRANGGVVYTNDDGPVYEPPAETRPDAYATFLGSEAYAPGAEALLRSLAKHTKKARVAMVARSVTPATRQRLKGAGATRVVEVENIENPRDASDVRSTKLRVWGLEDYGKIVYLDADCLVVGSADQLFATCRDVAFAAAPALYPPDTFDGGVLVLTPSSNTLEAMLKLAPKTPSNDVGGFLNEFFDDWFEKDVAGQRLPFRYNWRPRPGERDLNAVWPDDAVVVQYAGDRKPWTKTEGSAPRTALERAWWAAADEGRARAPRDHGALSLCDAPFAAFAPQALAFPARLRRLYLDRAGLAALPDEICGQFCNLVCLRARGNQLKALPENIIQLTKLEELDVRDNLLKQIPAALAALPLKALRLCGNPLAGAPRGLADRFTERCRAAGRGLPVLAETLLAGPRWRVIAAGSDQAAAAWLDECRRECKPGSFPLDDGVAACTRASASTRATSSTSRRTSARAATSATRRRGARGPAATRARTTQR</sequence>
<dbReference type="GO" id="GO:0016757">
    <property type="term" value="F:glycosyltransferase activity"/>
    <property type="evidence" value="ECO:0007669"/>
    <property type="project" value="InterPro"/>
</dbReference>
<accession>A0A7S4E787</accession>
<dbReference type="Gene3D" id="3.80.10.10">
    <property type="entry name" value="Ribonuclease Inhibitor"/>
    <property type="match status" value="1"/>
</dbReference>
<dbReference type="InterPro" id="IPR002495">
    <property type="entry name" value="Glyco_trans_8"/>
</dbReference>
<dbReference type="InterPro" id="IPR032675">
    <property type="entry name" value="LRR_dom_sf"/>
</dbReference>
<feature type="region of interest" description="Disordered" evidence="1">
    <location>
        <begin position="536"/>
        <end position="576"/>
    </location>
</feature>
<evidence type="ECO:0000313" key="3">
    <source>
        <dbReference type="EMBL" id="CAH0375461.1"/>
    </source>
</evidence>
<dbReference type="Proteomes" id="UP000789595">
    <property type="component" value="Unassembled WGS sequence"/>
</dbReference>
<reference evidence="3" key="2">
    <citation type="submission" date="2021-11" db="EMBL/GenBank/DDBJ databases">
        <authorList>
            <consortium name="Genoscope - CEA"/>
            <person name="William W."/>
        </authorList>
    </citation>
    <scope>NUCLEOTIDE SEQUENCE</scope>
</reference>
<protein>
    <submittedName>
        <fullName evidence="2">Uncharacterized protein</fullName>
    </submittedName>
</protein>
<reference evidence="2" key="1">
    <citation type="submission" date="2021-01" db="EMBL/GenBank/DDBJ databases">
        <authorList>
            <person name="Corre E."/>
            <person name="Pelletier E."/>
            <person name="Niang G."/>
            <person name="Scheremetjew M."/>
            <person name="Finn R."/>
            <person name="Kale V."/>
            <person name="Holt S."/>
            <person name="Cochrane G."/>
            <person name="Meng A."/>
            <person name="Brown T."/>
            <person name="Cohen L."/>
        </authorList>
    </citation>
    <scope>NUCLEOTIDE SEQUENCE</scope>
    <source>
        <strain evidence="2">CCMP1756</strain>
    </source>
</reference>
<dbReference type="EMBL" id="HBIW01012306">
    <property type="protein sequence ID" value="CAE0695128.1"/>
    <property type="molecule type" value="Transcribed_RNA"/>
</dbReference>
<dbReference type="InterPro" id="IPR029044">
    <property type="entry name" value="Nucleotide-diphossugar_trans"/>
</dbReference>
<dbReference type="EMBL" id="CAKKNE010000004">
    <property type="protein sequence ID" value="CAH0375461.1"/>
    <property type="molecule type" value="Genomic_DNA"/>
</dbReference>
<keyword evidence="4" id="KW-1185">Reference proteome</keyword>
<feature type="compositionally biased region" description="Basic and acidic residues" evidence="1">
    <location>
        <begin position="38"/>
        <end position="48"/>
    </location>
</feature>
<dbReference type="InterPro" id="IPR050587">
    <property type="entry name" value="GNT1/Glycosyltrans_8"/>
</dbReference>
<dbReference type="OrthoDB" id="2014201at2759"/>
<evidence type="ECO:0000313" key="2">
    <source>
        <dbReference type="EMBL" id="CAE0695128.1"/>
    </source>
</evidence>
<feature type="compositionally biased region" description="Low complexity" evidence="1">
    <location>
        <begin position="536"/>
        <end position="557"/>
    </location>
</feature>
<feature type="compositionally biased region" description="Low complexity" evidence="1">
    <location>
        <begin position="564"/>
        <end position="576"/>
    </location>
</feature>
<evidence type="ECO:0000313" key="4">
    <source>
        <dbReference type="Proteomes" id="UP000789595"/>
    </source>
</evidence>
<proteinExistence type="predicted"/>
<name>A0A7S4E787_9STRA</name>
<dbReference type="SUPFAM" id="SSF52075">
    <property type="entry name" value="Outer arm dynein light chain 1"/>
    <property type="match status" value="1"/>
</dbReference>
<evidence type="ECO:0000256" key="1">
    <source>
        <dbReference type="SAM" id="MobiDB-lite"/>
    </source>
</evidence>
<dbReference type="SUPFAM" id="SSF53448">
    <property type="entry name" value="Nucleotide-diphospho-sugar transferases"/>
    <property type="match status" value="1"/>
</dbReference>
<gene>
    <name evidence="2" type="ORF">PCAL00307_LOCUS10564</name>
    <name evidence="3" type="ORF">PECAL_4P27970</name>
</gene>
<organism evidence="2">
    <name type="scientific">Pelagomonas calceolata</name>
    <dbReference type="NCBI Taxonomy" id="35677"/>
    <lineage>
        <taxon>Eukaryota</taxon>
        <taxon>Sar</taxon>
        <taxon>Stramenopiles</taxon>
        <taxon>Ochrophyta</taxon>
        <taxon>Pelagophyceae</taxon>
        <taxon>Pelagomonadales</taxon>
        <taxon>Pelagomonadaceae</taxon>
        <taxon>Pelagomonas</taxon>
    </lineage>
</organism>
<dbReference type="AlphaFoldDB" id="A0A7S4E787"/>
<dbReference type="Gene3D" id="3.90.550.10">
    <property type="entry name" value="Spore Coat Polysaccharide Biosynthesis Protein SpsA, Chain A"/>
    <property type="match status" value="1"/>
</dbReference>
<feature type="region of interest" description="Disordered" evidence="1">
    <location>
        <begin position="1"/>
        <end position="84"/>
    </location>
</feature>